<name>A0ABR2TBN5_9ROSI</name>
<accession>A0ABR2TBN5</accession>
<feature type="compositionally biased region" description="Polar residues" evidence="1">
    <location>
        <begin position="68"/>
        <end position="78"/>
    </location>
</feature>
<proteinExistence type="predicted"/>
<sequence>MPDVSNVAPGCSNESSTDRPISPGVSMAQSFRVMQANSHIISTSTLVPCQLAADDSCVVAGSRTILETGSDHNATSSEPHGELEPVSEVTLELNNSADSAEMYMMRF</sequence>
<protein>
    <submittedName>
        <fullName evidence="2">Uncharacterized protein</fullName>
    </submittedName>
</protein>
<feature type="region of interest" description="Disordered" evidence="1">
    <location>
        <begin position="1"/>
        <end position="24"/>
    </location>
</feature>
<comment type="caution">
    <text evidence="2">The sequence shown here is derived from an EMBL/GenBank/DDBJ whole genome shotgun (WGS) entry which is preliminary data.</text>
</comment>
<reference evidence="2 3" key="1">
    <citation type="journal article" date="2024" name="G3 (Bethesda)">
        <title>Genome assembly of Hibiscus sabdariffa L. provides insights into metabolisms of medicinal natural products.</title>
        <authorList>
            <person name="Kim T."/>
        </authorList>
    </citation>
    <scope>NUCLEOTIDE SEQUENCE [LARGE SCALE GENOMIC DNA]</scope>
    <source>
        <strain evidence="2">TK-2024</strain>
        <tissue evidence="2">Old leaves</tissue>
    </source>
</reference>
<evidence type="ECO:0000313" key="3">
    <source>
        <dbReference type="Proteomes" id="UP001396334"/>
    </source>
</evidence>
<gene>
    <name evidence="2" type="ORF">V6N11_076844</name>
</gene>
<evidence type="ECO:0000256" key="1">
    <source>
        <dbReference type="SAM" id="MobiDB-lite"/>
    </source>
</evidence>
<keyword evidence="3" id="KW-1185">Reference proteome</keyword>
<dbReference type="EMBL" id="JBBPBN010000006">
    <property type="protein sequence ID" value="KAK9034787.1"/>
    <property type="molecule type" value="Genomic_DNA"/>
</dbReference>
<evidence type="ECO:0000313" key="2">
    <source>
        <dbReference type="EMBL" id="KAK9034787.1"/>
    </source>
</evidence>
<feature type="region of interest" description="Disordered" evidence="1">
    <location>
        <begin position="68"/>
        <end position="88"/>
    </location>
</feature>
<organism evidence="2 3">
    <name type="scientific">Hibiscus sabdariffa</name>
    <name type="common">roselle</name>
    <dbReference type="NCBI Taxonomy" id="183260"/>
    <lineage>
        <taxon>Eukaryota</taxon>
        <taxon>Viridiplantae</taxon>
        <taxon>Streptophyta</taxon>
        <taxon>Embryophyta</taxon>
        <taxon>Tracheophyta</taxon>
        <taxon>Spermatophyta</taxon>
        <taxon>Magnoliopsida</taxon>
        <taxon>eudicotyledons</taxon>
        <taxon>Gunneridae</taxon>
        <taxon>Pentapetalae</taxon>
        <taxon>rosids</taxon>
        <taxon>malvids</taxon>
        <taxon>Malvales</taxon>
        <taxon>Malvaceae</taxon>
        <taxon>Malvoideae</taxon>
        <taxon>Hibiscus</taxon>
    </lineage>
</organism>
<dbReference type="Proteomes" id="UP001396334">
    <property type="component" value="Unassembled WGS sequence"/>
</dbReference>